<evidence type="ECO:0000256" key="17">
    <source>
        <dbReference type="RuleBase" id="RU362060"/>
    </source>
</evidence>
<dbReference type="AlphaFoldDB" id="A0A8S0RXD3"/>
<feature type="site" description="Transition state stabilizer" evidence="15">
    <location>
        <position position="62"/>
    </location>
</feature>
<feature type="signal peptide" evidence="17">
    <location>
        <begin position="1"/>
        <end position="29"/>
    </location>
</feature>
<dbReference type="GO" id="GO:0006979">
    <property type="term" value="P:response to oxidative stress"/>
    <property type="evidence" value="ECO:0007669"/>
    <property type="project" value="UniProtKB-UniRule"/>
</dbReference>
<feature type="binding site" evidence="14">
    <location>
        <position position="67"/>
    </location>
    <ligand>
        <name>Ca(2+)</name>
        <dbReference type="ChEBI" id="CHEBI:29108"/>
        <label>1</label>
    </ligand>
</feature>
<dbReference type="PROSITE" id="PS50873">
    <property type="entry name" value="PEROXIDASE_4"/>
    <property type="match status" value="1"/>
</dbReference>
<keyword evidence="8 17" id="KW-0560">Oxidoreductase</keyword>
<protein>
    <recommendedName>
        <fullName evidence="3 17">Peroxidase</fullName>
        <ecNumber evidence="3 17">1.11.1.7</ecNumber>
    </recommendedName>
</protein>
<feature type="binding site" evidence="14">
    <location>
        <position position="70"/>
    </location>
    <ligand>
        <name>Ca(2+)</name>
        <dbReference type="ChEBI" id="CHEBI:29108"/>
        <label>1</label>
    </ligand>
</feature>
<dbReference type="GO" id="GO:0046872">
    <property type="term" value="F:metal ion binding"/>
    <property type="evidence" value="ECO:0007669"/>
    <property type="project" value="UniProtKB-UniRule"/>
</dbReference>
<dbReference type="Proteomes" id="UP000594638">
    <property type="component" value="Unassembled WGS sequence"/>
</dbReference>
<evidence type="ECO:0000256" key="4">
    <source>
        <dbReference type="ARBA" id="ARBA00022559"/>
    </source>
</evidence>
<evidence type="ECO:0000256" key="9">
    <source>
        <dbReference type="ARBA" id="ARBA00023004"/>
    </source>
</evidence>
<evidence type="ECO:0000259" key="19">
    <source>
        <dbReference type="PROSITE" id="PS50873"/>
    </source>
</evidence>
<evidence type="ECO:0000256" key="5">
    <source>
        <dbReference type="ARBA" id="ARBA00022617"/>
    </source>
</evidence>
<feature type="disulfide bond" evidence="16">
    <location>
        <begin position="35"/>
        <end position="115"/>
    </location>
</feature>
<keyword evidence="17" id="KW-0964">Secreted</keyword>
<feature type="disulfide bond" evidence="16">
    <location>
        <begin position="200"/>
        <end position="232"/>
    </location>
</feature>
<evidence type="ECO:0000256" key="3">
    <source>
        <dbReference type="ARBA" id="ARBA00012313"/>
    </source>
</evidence>
<evidence type="ECO:0000313" key="21">
    <source>
        <dbReference type="Proteomes" id="UP000594638"/>
    </source>
</evidence>
<organism evidence="20 21">
    <name type="scientific">Olea europaea subsp. europaea</name>
    <dbReference type="NCBI Taxonomy" id="158383"/>
    <lineage>
        <taxon>Eukaryota</taxon>
        <taxon>Viridiplantae</taxon>
        <taxon>Streptophyta</taxon>
        <taxon>Embryophyta</taxon>
        <taxon>Tracheophyta</taxon>
        <taxon>Spermatophyta</taxon>
        <taxon>Magnoliopsida</taxon>
        <taxon>eudicotyledons</taxon>
        <taxon>Gunneridae</taxon>
        <taxon>Pentapetalae</taxon>
        <taxon>asterids</taxon>
        <taxon>lamiids</taxon>
        <taxon>Lamiales</taxon>
        <taxon>Oleaceae</taxon>
        <taxon>Oleeae</taxon>
        <taxon>Olea</taxon>
    </lineage>
</organism>
<feature type="disulfide bond" evidence="16">
    <location>
        <begin position="68"/>
        <end position="73"/>
    </location>
</feature>
<evidence type="ECO:0000256" key="8">
    <source>
        <dbReference type="ARBA" id="ARBA00023002"/>
    </source>
</evidence>
<keyword evidence="21" id="KW-1185">Reference proteome</keyword>
<dbReference type="InterPro" id="IPR019794">
    <property type="entry name" value="Peroxidases_AS"/>
</dbReference>
<feature type="active site" description="Proton acceptor" evidence="12">
    <location>
        <position position="66"/>
    </location>
</feature>
<feature type="chain" id="PRO_5035967635" description="Peroxidase" evidence="17">
    <location>
        <begin position="30"/>
        <end position="327"/>
    </location>
</feature>
<keyword evidence="11" id="KW-0325">Glycoprotein</keyword>
<sequence>MSVLRFAIVAAFFLISLFVLCCNSQLTETFYSSSCSNVSDVVRNILQQAQQSDVRIGAKLIRLHFHDCFVDGCDGSILLDNADGIQSEKDAGPNMNSADGFDVVDDIKTALENVCPGVVSCADILALASQISVTLGGGPSWEVSLGRRDSRKANPSGANGDIPSPLESLNNITSKFSAKGLDSTDLVALSGAHTFGKAKCGTFSHRLYNFSNTGNPDPSMDSTYLNTLRLTCPQDGNGTTLANLDYSSPYGFDNNYYTNLQSNRGLLQTDQELFSTSGADTVATVNRFGKSQSEFFNAFVQSMIKMGNISPLTGNNGEIRADCKRVN</sequence>
<dbReference type="PRINTS" id="PR00458">
    <property type="entry name" value="PEROXIDASE"/>
</dbReference>
<dbReference type="PANTHER" id="PTHR31388:SF147">
    <property type="entry name" value="PEROXIDASE 58"/>
    <property type="match status" value="1"/>
</dbReference>
<evidence type="ECO:0000256" key="14">
    <source>
        <dbReference type="PIRSR" id="PIRSR600823-3"/>
    </source>
</evidence>
<evidence type="ECO:0000256" key="10">
    <source>
        <dbReference type="ARBA" id="ARBA00023157"/>
    </source>
</evidence>
<feature type="domain" description="Plant heme peroxidase family profile" evidence="19">
    <location>
        <begin position="25"/>
        <end position="327"/>
    </location>
</feature>
<reference evidence="20 21" key="1">
    <citation type="submission" date="2019-12" db="EMBL/GenBank/DDBJ databases">
        <authorList>
            <person name="Alioto T."/>
            <person name="Alioto T."/>
            <person name="Gomez Garrido J."/>
        </authorList>
    </citation>
    <scope>NUCLEOTIDE SEQUENCE [LARGE SCALE GENOMIC DNA]</scope>
</reference>
<dbReference type="CDD" id="cd00693">
    <property type="entry name" value="secretory_peroxidase"/>
    <property type="match status" value="1"/>
</dbReference>
<dbReference type="InterPro" id="IPR002016">
    <property type="entry name" value="Haem_peroxidase"/>
</dbReference>
<dbReference type="GO" id="GO:0005576">
    <property type="term" value="C:extracellular region"/>
    <property type="evidence" value="ECO:0007669"/>
    <property type="project" value="UniProtKB-SubCell"/>
</dbReference>
<dbReference type="FunFam" id="1.10.520.10:FF:000009">
    <property type="entry name" value="Peroxidase"/>
    <property type="match status" value="1"/>
</dbReference>
<dbReference type="GO" id="GO:0042744">
    <property type="term" value="P:hydrogen peroxide catabolic process"/>
    <property type="evidence" value="ECO:0007669"/>
    <property type="project" value="UniProtKB-KW"/>
</dbReference>
<name>A0A8S0RXD3_OLEEU</name>
<dbReference type="InterPro" id="IPR000823">
    <property type="entry name" value="Peroxidase_pln"/>
</dbReference>
<proteinExistence type="inferred from homology"/>
<comment type="subcellular location">
    <subcellularLocation>
        <location evidence="17">Secreted</location>
    </subcellularLocation>
</comment>
<evidence type="ECO:0000256" key="18">
    <source>
        <dbReference type="SAM" id="MobiDB-lite"/>
    </source>
</evidence>
<keyword evidence="6 14" id="KW-0479">Metal-binding</keyword>
<dbReference type="EC" id="1.11.1.7" evidence="3 17"/>
<comment type="similarity">
    <text evidence="17">Belongs to the peroxidase family. Classical plant (class III) peroxidase subfamily.</text>
</comment>
<evidence type="ECO:0000256" key="7">
    <source>
        <dbReference type="ARBA" id="ARBA00022837"/>
    </source>
</evidence>
<feature type="binding site" description="axial binding residue" evidence="14">
    <location>
        <position position="193"/>
    </location>
    <ligand>
        <name>heme b</name>
        <dbReference type="ChEBI" id="CHEBI:60344"/>
    </ligand>
    <ligandPart>
        <name>Fe</name>
        <dbReference type="ChEBI" id="CHEBI:18248"/>
    </ligandPart>
</feature>
<dbReference type="Pfam" id="PF00141">
    <property type="entry name" value="peroxidase"/>
    <property type="match status" value="1"/>
</dbReference>
<dbReference type="GO" id="GO:0020037">
    <property type="term" value="F:heme binding"/>
    <property type="evidence" value="ECO:0007669"/>
    <property type="project" value="UniProtKB-UniRule"/>
</dbReference>
<keyword evidence="17" id="KW-0376">Hydrogen peroxide</keyword>
<feature type="binding site" evidence="14">
    <location>
        <position position="253"/>
    </location>
    <ligand>
        <name>Ca(2+)</name>
        <dbReference type="ChEBI" id="CHEBI:29108"/>
        <label>2</label>
    </ligand>
</feature>
<evidence type="ECO:0000256" key="2">
    <source>
        <dbReference type="ARBA" id="ARBA00006873"/>
    </source>
</evidence>
<dbReference type="Gramene" id="OE9A121445T1">
    <property type="protein sequence ID" value="OE9A121445C1"/>
    <property type="gene ID" value="OE9A121445"/>
</dbReference>
<dbReference type="EMBL" id="CACTIH010003736">
    <property type="protein sequence ID" value="CAA2983609.1"/>
    <property type="molecule type" value="Genomic_DNA"/>
</dbReference>
<keyword evidence="9 14" id="KW-0408">Iron</keyword>
<feature type="binding site" evidence="14">
    <location>
        <position position="245"/>
    </location>
    <ligand>
        <name>Ca(2+)</name>
        <dbReference type="ChEBI" id="CHEBI:29108"/>
        <label>2</label>
    </ligand>
</feature>
<comment type="function">
    <text evidence="17">Removal of H(2)O(2), oxidation of toxic reductants, biosynthesis and degradation of lignin, suberization, auxin catabolism, response to environmental stresses such as wounding, pathogen attack and oxidative stress.</text>
</comment>
<dbReference type="PRINTS" id="PR00461">
    <property type="entry name" value="PLPEROXIDASE"/>
</dbReference>
<accession>A0A8S0RXD3</accession>
<keyword evidence="4 17" id="KW-0575">Peroxidase</keyword>
<comment type="cofactor">
    <cofactor evidence="14 17">
        <name>Ca(2+)</name>
        <dbReference type="ChEBI" id="CHEBI:29108"/>
    </cofactor>
    <text evidence="14 17">Binds 2 calcium ions per subunit.</text>
</comment>
<feature type="binding site" evidence="13">
    <location>
        <position position="163"/>
    </location>
    <ligand>
        <name>substrate</name>
    </ligand>
</feature>
<evidence type="ECO:0000256" key="16">
    <source>
        <dbReference type="PIRSR" id="PIRSR600823-5"/>
    </source>
</evidence>
<comment type="catalytic activity">
    <reaction evidence="1 17">
        <text>2 a phenolic donor + H2O2 = 2 a phenolic radical donor + 2 H2O</text>
        <dbReference type="Rhea" id="RHEA:56136"/>
        <dbReference type="ChEBI" id="CHEBI:15377"/>
        <dbReference type="ChEBI" id="CHEBI:16240"/>
        <dbReference type="ChEBI" id="CHEBI:139520"/>
        <dbReference type="ChEBI" id="CHEBI:139521"/>
        <dbReference type="EC" id="1.11.1.7"/>
    </reaction>
</comment>
<dbReference type="FunFam" id="1.10.420.10:FF:000001">
    <property type="entry name" value="Peroxidase"/>
    <property type="match status" value="1"/>
</dbReference>
<evidence type="ECO:0000313" key="20">
    <source>
        <dbReference type="EMBL" id="CAA2983609.1"/>
    </source>
</evidence>
<dbReference type="PROSITE" id="PS00435">
    <property type="entry name" value="PEROXIDASE_1"/>
    <property type="match status" value="1"/>
</dbReference>
<evidence type="ECO:0000256" key="11">
    <source>
        <dbReference type="ARBA" id="ARBA00023180"/>
    </source>
</evidence>
<comment type="cofactor">
    <cofactor evidence="14 17">
        <name>heme b</name>
        <dbReference type="ChEBI" id="CHEBI:60344"/>
    </cofactor>
    <text evidence="14 17">Binds 1 heme b (iron(II)-protoporphyrin IX) group per subunit.</text>
</comment>
<feature type="binding site" evidence="14">
    <location>
        <position position="88"/>
    </location>
    <ligand>
        <name>Ca(2+)</name>
        <dbReference type="ChEBI" id="CHEBI:29108"/>
        <label>1</label>
    </ligand>
</feature>
<feature type="binding site" evidence="14">
    <location>
        <position position="72"/>
    </location>
    <ligand>
        <name>Ca(2+)</name>
        <dbReference type="ChEBI" id="CHEBI:29108"/>
        <label>1</label>
    </ligand>
</feature>
<dbReference type="InterPro" id="IPR033905">
    <property type="entry name" value="Secretory_peroxidase"/>
</dbReference>
<dbReference type="OrthoDB" id="2113341at2759"/>
<evidence type="ECO:0000256" key="12">
    <source>
        <dbReference type="PIRSR" id="PIRSR600823-1"/>
    </source>
</evidence>
<dbReference type="Gene3D" id="1.10.420.10">
    <property type="entry name" value="Peroxidase, domain 2"/>
    <property type="match status" value="1"/>
</dbReference>
<keyword evidence="17" id="KW-0732">Signal</keyword>
<evidence type="ECO:0000256" key="6">
    <source>
        <dbReference type="ARBA" id="ARBA00022723"/>
    </source>
</evidence>
<feature type="disulfide bond" evidence="16">
    <location>
        <begin position="121"/>
        <end position="323"/>
    </location>
</feature>
<feature type="region of interest" description="Disordered" evidence="18">
    <location>
        <begin position="144"/>
        <end position="166"/>
    </location>
</feature>
<feature type="binding site" evidence="14">
    <location>
        <position position="76"/>
    </location>
    <ligand>
        <name>Ca(2+)</name>
        <dbReference type="ChEBI" id="CHEBI:29108"/>
        <label>1</label>
    </ligand>
</feature>
<feature type="binding site" evidence="14">
    <location>
        <position position="74"/>
    </location>
    <ligand>
        <name>Ca(2+)</name>
        <dbReference type="ChEBI" id="CHEBI:29108"/>
        <label>1</label>
    </ligand>
</feature>
<dbReference type="PROSITE" id="PS00436">
    <property type="entry name" value="PEROXIDASE_2"/>
    <property type="match status" value="1"/>
</dbReference>
<dbReference type="SUPFAM" id="SSF48113">
    <property type="entry name" value="Heme-dependent peroxidases"/>
    <property type="match status" value="1"/>
</dbReference>
<keyword evidence="5 17" id="KW-0349">Heme</keyword>
<comment type="caution">
    <text evidence="20">The sequence shown here is derived from an EMBL/GenBank/DDBJ whole genome shotgun (WGS) entry which is preliminary data.</text>
</comment>
<dbReference type="PANTHER" id="PTHR31388">
    <property type="entry name" value="PEROXIDASE 72-RELATED"/>
    <property type="match status" value="1"/>
</dbReference>
<comment type="similarity">
    <text evidence="2">Belongs to the peroxidase family. Ascorbate peroxidase subfamily.</text>
</comment>
<dbReference type="GO" id="GO:0140825">
    <property type="term" value="F:lactoperoxidase activity"/>
    <property type="evidence" value="ECO:0007669"/>
    <property type="project" value="UniProtKB-EC"/>
</dbReference>
<evidence type="ECO:0000256" key="1">
    <source>
        <dbReference type="ARBA" id="ARBA00000189"/>
    </source>
</evidence>
<feature type="binding site" evidence="14">
    <location>
        <position position="194"/>
    </location>
    <ligand>
        <name>Ca(2+)</name>
        <dbReference type="ChEBI" id="CHEBI:29108"/>
        <label>2</label>
    </ligand>
</feature>
<dbReference type="InterPro" id="IPR010255">
    <property type="entry name" value="Haem_peroxidase_sf"/>
</dbReference>
<gene>
    <name evidence="20" type="ORF">OLEA9_A121445</name>
</gene>
<keyword evidence="7 14" id="KW-0106">Calcium</keyword>
<dbReference type="Gene3D" id="1.10.520.10">
    <property type="match status" value="1"/>
</dbReference>
<keyword evidence="10 16" id="KW-1015">Disulfide bond</keyword>
<evidence type="ECO:0000256" key="13">
    <source>
        <dbReference type="PIRSR" id="PIRSR600823-2"/>
    </source>
</evidence>
<dbReference type="InterPro" id="IPR019793">
    <property type="entry name" value="Peroxidases_heam-ligand_BS"/>
</dbReference>
<evidence type="ECO:0000256" key="15">
    <source>
        <dbReference type="PIRSR" id="PIRSR600823-4"/>
    </source>
</evidence>